<feature type="active site" description="Nucleophile" evidence="7">
    <location>
        <position position="224"/>
    </location>
</feature>
<dbReference type="Proteomes" id="UP001153737">
    <property type="component" value="Chromosome 2"/>
</dbReference>
<accession>A0A9P0DMM4</accession>
<feature type="active site" description="Proton donor" evidence="7">
    <location>
        <position position="371"/>
    </location>
</feature>
<reference evidence="9" key="1">
    <citation type="submission" date="2022-01" db="EMBL/GenBank/DDBJ databases">
        <authorList>
            <person name="King R."/>
        </authorList>
    </citation>
    <scope>NUCLEOTIDE SEQUENCE</scope>
</reference>
<dbReference type="GO" id="GO:0097176">
    <property type="term" value="P:epoxide metabolic process"/>
    <property type="evidence" value="ECO:0007669"/>
    <property type="project" value="TreeGrafter"/>
</dbReference>
<reference evidence="9" key="2">
    <citation type="submission" date="2022-10" db="EMBL/GenBank/DDBJ databases">
        <authorList>
            <consortium name="ENA_rothamsted_submissions"/>
            <consortium name="culmorum"/>
            <person name="King R."/>
        </authorList>
    </citation>
    <scope>NUCLEOTIDE SEQUENCE</scope>
</reference>
<dbReference type="PIRSF" id="PIRSF001112">
    <property type="entry name" value="Epoxide_hydrolase"/>
    <property type="match status" value="1"/>
</dbReference>
<evidence type="ECO:0000256" key="4">
    <source>
        <dbReference type="ARBA" id="ARBA00012091"/>
    </source>
</evidence>
<dbReference type="GO" id="GO:0033961">
    <property type="term" value="F:cis-stilbene-oxide hydrolase activity"/>
    <property type="evidence" value="ECO:0007669"/>
    <property type="project" value="UniProtKB-EC"/>
</dbReference>
<organism evidence="9 10">
    <name type="scientific">Phaedon cochleariae</name>
    <name type="common">Mustard beetle</name>
    <dbReference type="NCBI Taxonomy" id="80249"/>
    <lineage>
        <taxon>Eukaryota</taxon>
        <taxon>Metazoa</taxon>
        <taxon>Ecdysozoa</taxon>
        <taxon>Arthropoda</taxon>
        <taxon>Hexapoda</taxon>
        <taxon>Insecta</taxon>
        <taxon>Pterygota</taxon>
        <taxon>Neoptera</taxon>
        <taxon>Endopterygota</taxon>
        <taxon>Coleoptera</taxon>
        <taxon>Polyphaga</taxon>
        <taxon>Cucujiformia</taxon>
        <taxon>Chrysomeloidea</taxon>
        <taxon>Chrysomelidae</taxon>
        <taxon>Chrysomelinae</taxon>
        <taxon>Chrysomelini</taxon>
        <taxon>Phaedon</taxon>
    </lineage>
</organism>
<evidence type="ECO:0000259" key="8">
    <source>
        <dbReference type="Pfam" id="PF06441"/>
    </source>
</evidence>
<dbReference type="EMBL" id="OU896708">
    <property type="protein sequence ID" value="CAH1155393.1"/>
    <property type="molecule type" value="Genomic_DNA"/>
</dbReference>
<protein>
    <recommendedName>
        <fullName evidence="4">microsomal epoxide hydrolase</fullName>
        <ecNumber evidence="4">3.3.2.9</ecNumber>
    </recommendedName>
</protein>
<dbReference type="InterPro" id="IPR010497">
    <property type="entry name" value="Epoxide_hydro_N"/>
</dbReference>
<dbReference type="Gene3D" id="3.40.50.1820">
    <property type="entry name" value="alpha/beta hydrolase"/>
    <property type="match status" value="1"/>
</dbReference>
<evidence type="ECO:0000256" key="1">
    <source>
        <dbReference type="ARBA" id="ARBA00000221"/>
    </source>
</evidence>
<evidence type="ECO:0000256" key="2">
    <source>
        <dbReference type="ARBA" id="ARBA00004111"/>
    </source>
</evidence>
<dbReference type="PANTHER" id="PTHR21661:SF35">
    <property type="entry name" value="EPOXIDE HYDROLASE"/>
    <property type="match status" value="1"/>
</dbReference>
<evidence type="ECO:0000256" key="3">
    <source>
        <dbReference type="ARBA" id="ARBA00010088"/>
    </source>
</evidence>
<comment type="subcellular location">
    <subcellularLocation>
        <location evidence="2">Microsome membrane</location>
        <topology evidence="2">Single-pass membrane protein</topology>
    </subcellularLocation>
</comment>
<dbReference type="PRINTS" id="PR00412">
    <property type="entry name" value="EPOXHYDRLASE"/>
</dbReference>
<sequence length="451" mass="51445">MFILRISLLSCLLYFCYSWIYQFFLIMNYHHEPNISQDSCCSEVESEDDSIHPFEISVSEQDMRDIHLRLNISRGFTPALEGTQHDYGLNEKVLKTILEHLRNYNFTERQHFLNAYPQFITRINGMNIHFIHISPRNSDNVPVLPLLLLHGWPSSVREFYEAIPVLLAGQDGHFSIELVIPSLTGFGYSDGPTKLGCHSPHVGNLMRLLMERLGHRRFYVHGSDWGAVVATGMTTMFPESVIGLHSNFCFSLRYITLLKTVLGSLYPSMVVDEEYVSKMYPLITGILRFYISESAYMHMFGTKPDTIGHGLDNSLEGLISFLFEKFSIGKNKLNLHVPSAGVTDIEVMKLLDIILFYYWFPKKATTSARFYSENLGIEGLLNGLHNSPISDSVPCGCAYFEDDFIYQPQSFLKDKFTNLVHYSTYKSVGHFAAIEATNLLADDILSFINKV</sequence>
<dbReference type="OrthoDB" id="7130006at2759"/>
<dbReference type="PANTHER" id="PTHR21661">
    <property type="entry name" value="EPOXIDE HYDROLASE 1-RELATED"/>
    <property type="match status" value="1"/>
</dbReference>
<dbReference type="InterPro" id="IPR016292">
    <property type="entry name" value="Epoxide_hydrolase"/>
</dbReference>
<comment type="catalytic activity">
    <reaction evidence="1">
        <text>1-(4-methoxyphenyl)-N-methyl-N-[(3-methyloxetan-3-yl)methyl]methanamine + H2O = 2-{[(4-methoxybenzyl)(methyl)amino]methyl}-2-methylpropane-1,3-diol</text>
        <dbReference type="Rhea" id="RHEA:55764"/>
        <dbReference type="ChEBI" id="CHEBI:15377"/>
        <dbReference type="ChEBI" id="CHEBI:139161"/>
        <dbReference type="ChEBI" id="CHEBI:139164"/>
        <dbReference type="EC" id="3.3.2.9"/>
    </reaction>
</comment>
<evidence type="ECO:0000313" key="10">
    <source>
        <dbReference type="Proteomes" id="UP001153737"/>
    </source>
</evidence>
<keyword evidence="10" id="KW-1185">Reference proteome</keyword>
<dbReference type="InterPro" id="IPR000639">
    <property type="entry name" value="Epox_hydrolase-like"/>
</dbReference>
<dbReference type="EC" id="3.3.2.9" evidence="4"/>
<keyword evidence="6" id="KW-0378">Hydrolase</keyword>
<evidence type="ECO:0000256" key="7">
    <source>
        <dbReference type="PIRSR" id="PIRSR001112-1"/>
    </source>
</evidence>
<dbReference type="AlphaFoldDB" id="A0A9P0DMM4"/>
<feature type="active site" description="Proton acceptor" evidence="7">
    <location>
        <position position="430"/>
    </location>
</feature>
<dbReference type="InterPro" id="IPR029058">
    <property type="entry name" value="AB_hydrolase_fold"/>
</dbReference>
<comment type="similarity">
    <text evidence="3">Belongs to the peptidase S33 family.</text>
</comment>
<keyword evidence="5" id="KW-0058">Aromatic hydrocarbons catabolism</keyword>
<feature type="domain" description="Epoxide hydrolase N-terminal" evidence="8">
    <location>
        <begin position="51"/>
        <end position="159"/>
    </location>
</feature>
<proteinExistence type="inferred from homology"/>
<evidence type="ECO:0000313" key="9">
    <source>
        <dbReference type="EMBL" id="CAH1155393.1"/>
    </source>
</evidence>
<gene>
    <name evidence="9" type="ORF">PHAECO_LOCUS6747</name>
</gene>
<evidence type="ECO:0000256" key="5">
    <source>
        <dbReference type="ARBA" id="ARBA00022797"/>
    </source>
</evidence>
<name>A0A9P0DMM4_PHACE</name>
<dbReference type="Pfam" id="PF06441">
    <property type="entry name" value="EHN"/>
    <property type="match status" value="1"/>
</dbReference>
<evidence type="ECO:0000256" key="6">
    <source>
        <dbReference type="ARBA" id="ARBA00022801"/>
    </source>
</evidence>
<feature type="non-terminal residue" evidence="9">
    <location>
        <position position="1"/>
    </location>
</feature>
<dbReference type="SUPFAM" id="SSF53474">
    <property type="entry name" value="alpha/beta-Hydrolases"/>
    <property type="match status" value="1"/>
</dbReference>